<proteinExistence type="predicted"/>
<accession>A0AA87ZEE8</accession>
<dbReference type="Pfam" id="PF00646">
    <property type="entry name" value="F-box"/>
    <property type="match status" value="1"/>
</dbReference>
<dbReference type="Proteomes" id="UP001187192">
    <property type="component" value="Unassembled WGS sequence"/>
</dbReference>
<evidence type="ECO:0000259" key="1">
    <source>
        <dbReference type="PROSITE" id="PS50181"/>
    </source>
</evidence>
<feature type="domain" description="F-box" evidence="1">
    <location>
        <begin position="12"/>
        <end position="61"/>
    </location>
</feature>
<dbReference type="SUPFAM" id="SSF81383">
    <property type="entry name" value="F-box domain"/>
    <property type="match status" value="1"/>
</dbReference>
<dbReference type="PANTHER" id="PTHR32212">
    <property type="entry name" value="CYCLIN-LIKE F-BOX"/>
    <property type="match status" value="1"/>
</dbReference>
<dbReference type="AlphaFoldDB" id="A0AA87ZEE8"/>
<evidence type="ECO:0000313" key="3">
    <source>
        <dbReference type="Proteomes" id="UP001187192"/>
    </source>
</evidence>
<dbReference type="PANTHER" id="PTHR32212:SF234">
    <property type="entry name" value="F-BOX_LRR-REPEAT PROTEIN 13-LIKE"/>
    <property type="match status" value="1"/>
</dbReference>
<organism evidence="2 3">
    <name type="scientific">Ficus carica</name>
    <name type="common">Common fig</name>
    <dbReference type="NCBI Taxonomy" id="3494"/>
    <lineage>
        <taxon>Eukaryota</taxon>
        <taxon>Viridiplantae</taxon>
        <taxon>Streptophyta</taxon>
        <taxon>Embryophyta</taxon>
        <taxon>Tracheophyta</taxon>
        <taxon>Spermatophyta</taxon>
        <taxon>Magnoliopsida</taxon>
        <taxon>eudicotyledons</taxon>
        <taxon>Gunneridae</taxon>
        <taxon>Pentapetalae</taxon>
        <taxon>rosids</taxon>
        <taxon>fabids</taxon>
        <taxon>Rosales</taxon>
        <taxon>Moraceae</taxon>
        <taxon>Ficeae</taxon>
        <taxon>Ficus</taxon>
    </lineage>
</organism>
<dbReference type="InterPro" id="IPR036047">
    <property type="entry name" value="F-box-like_dom_sf"/>
</dbReference>
<sequence length="184" mass="21306">MAARRVKENTGEGRISELPDSILHHIFTLVPTIDGVRMSILSKRWRRVRFSIIPALNFSEMRIHFLARKLYIDTSITRFSLQIRDETSSTYCVPDVVLNAQSLTLLKLENLKMAGPLRDLIFPHYMRSICRSSVLALDHMNVRTFRPLSESSGLKDALYWLSPILCSHYLQNRIREVSMFSSHN</sequence>
<gene>
    <name evidence="2" type="ORF">TIFTF001_004040</name>
</gene>
<dbReference type="EMBL" id="BTGU01000004">
    <property type="protein sequence ID" value="GMN33217.1"/>
    <property type="molecule type" value="Genomic_DNA"/>
</dbReference>
<keyword evidence="3" id="KW-1185">Reference proteome</keyword>
<name>A0AA87ZEE8_FICCA</name>
<dbReference type="Gene3D" id="1.20.1280.50">
    <property type="match status" value="1"/>
</dbReference>
<comment type="caution">
    <text evidence="2">The sequence shown here is derived from an EMBL/GenBank/DDBJ whole genome shotgun (WGS) entry which is preliminary data.</text>
</comment>
<dbReference type="PROSITE" id="PS50181">
    <property type="entry name" value="FBOX"/>
    <property type="match status" value="1"/>
</dbReference>
<reference evidence="2" key="1">
    <citation type="submission" date="2023-07" db="EMBL/GenBank/DDBJ databases">
        <title>draft genome sequence of fig (Ficus carica).</title>
        <authorList>
            <person name="Takahashi T."/>
            <person name="Nishimura K."/>
        </authorList>
    </citation>
    <scope>NUCLEOTIDE SEQUENCE</scope>
</reference>
<dbReference type="InterPro" id="IPR001810">
    <property type="entry name" value="F-box_dom"/>
</dbReference>
<protein>
    <recommendedName>
        <fullName evidence="1">F-box domain-containing protein</fullName>
    </recommendedName>
</protein>
<evidence type="ECO:0000313" key="2">
    <source>
        <dbReference type="EMBL" id="GMN33217.1"/>
    </source>
</evidence>